<dbReference type="AlphaFoldDB" id="A0A024FWD9"/>
<name>A0A024FWD9_9STRA</name>
<dbReference type="EMBL" id="CAIX01001032">
    <property type="protein sequence ID" value="CCI11430.1"/>
    <property type="molecule type" value="Genomic_DNA"/>
</dbReference>
<dbReference type="Proteomes" id="UP000053237">
    <property type="component" value="Unassembled WGS sequence"/>
</dbReference>
<evidence type="ECO:0000313" key="1">
    <source>
        <dbReference type="EMBL" id="CCI11430.1"/>
    </source>
</evidence>
<accession>A0A024FWD9</accession>
<organism evidence="1 2">
    <name type="scientific">Albugo candida</name>
    <dbReference type="NCBI Taxonomy" id="65357"/>
    <lineage>
        <taxon>Eukaryota</taxon>
        <taxon>Sar</taxon>
        <taxon>Stramenopiles</taxon>
        <taxon>Oomycota</taxon>
        <taxon>Peronosporomycetes</taxon>
        <taxon>Albuginales</taxon>
        <taxon>Albuginaceae</taxon>
        <taxon>Albugo</taxon>
    </lineage>
</organism>
<sequence>MFALLVRSAFKSLLKSNVRALHPAIGNHVIRITFSLKDSDPCSQAADNSIEEDHSELKKHFWLLPTESSTDQLLRGFFKVINRLCDCVSTLFPSYHHVGVVNEDHCNPSASVRVYAVRGVIADGNTAPLKKAWPRVKLKAPSVCNILHKLSTRPKYRASVNKLINTSCYVTITDEKLGNSANAKEALKLCALG</sequence>
<gene>
    <name evidence="1" type="ORF">BN9_128990</name>
</gene>
<reference evidence="1 2" key="1">
    <citation type="submission" date="2012-05" db="EMBL/GenBank/DDBJ databases">
        <title>Recombination and specialization in a pathogen metapopulation.</title>
        <authorList>
            <person name="Gardiner A."/>
            <person name="Kemen E."/>
            <person name="Schultz-Larsen T."/>
            <person name="MacLean D."/>
            <person name="Van Oosterhout C."/>
            <person name="Jones J.D.G."/>
        </authorList>
    </citation>
    <scope>NUCLEOTIDE SEQUENCE [LARGE SCALE GENOMIC DNA]</scope>
    <source>
        <strain evidence="1 2">Ac Nc2</strain>
    </source>
</reference>
<protein>
    <submittedName>
        <fullName evidence="1">Uncharacterized protein</fullName>
    </submittedName>
</protein>
<dbReference type="InParanoid" id="A0A024FWD9"/>
<evidence type="ECO:0000313" key="2">
    <source>
        <dbReference type="Proteomes" id="UP000053237"/>
    </source>
</evidence>
<proteinExistence type="predicted"/>
<keyword evidence="2" id="KW-1185">Reference proteome</keyword>
<comment type="caution">
    <text evidence="1">The sequence shown here is derived from an EMBL/GenBank/DDBJ whole genome shotgun (WGS) entry which is preliminary data.</text>
</comment>